<evidence type="ECO:0000313" key="8">
    <source>
        <dbReference type="EMBL" id="SHF60105.1"/>
    </source>
</evidence>
<dbReference type="CDD" id="cd13127">
    <property type="entry name" value="MATE_tuaB_like"/>
    <property type="match status" value="1"/>
</dbReference>
<feature type="transmembrane region" description="Helical" evidence="7">
    <location>
        <begin position="172"/>
        <end position="191"/>
    </location>
</feature>
<name>A0A1M5CZP4_9BACE</name>
<evidence type="ECO:0000256" key="7">
    <source>
        <dbReference type="SAM" id="Phobius"/>
    </source>
</evidence>
<keyword evidence="5 7" id="KW-1133">Transmembrane helix</keyword>
<feature type="transmembrane region" description="Helical" evidence="7">
    <location>
        <begin position="416"/>
        <end position="434"/>
    </location>
</feature>
<feature type="transmembrane region" description="Helical" evidence="7">
    <location>
        <begin position="44"/>
        <end position="69"/>
    </location>
</feature>
<protein>
    <submittedName>
        <fullName evidence="8">Membrane protein involved in the export of O-antigen and teichoic acid</fullName>
    </submittedName>
</protein>
<evidence type="ECO:0000256" key="1">
    <source>
        <dbReference type="ARBA" id="ARBA00004651"/>
    </source>
</evidence>
<keyword evidence="6 7" id="KW-0472">Membrane</keyword>
<organism evidence="8 9">
    <name type="scientific">Bacteroides luti</name>
    <dbReference type="NCBI Taxonomy" id="1297750"/>
    <lineage>
        <taxon>Bacteria</taxon>
        <taxon>Pseudomonadati</taxon>
        <taxon>Bacteroidota</taxon>
        <taxon>Bacteroidia</taxon>
        <taxon>Bacteroidales</taxon>
        <taxon>Bacteroidaceae</taxon>
        <taxon>Bacteroides</taxon>
    </lineage>
</organism>
<feature type="transmembrane region" description="Helical" evidence="7">
    <location>
        <begin position="21"/>
        <end position="38"/>
    </location>
</feature>
<feature type="transmembrane region" description="Helical" evidence="7">
    <location>
        <begin position="81"/>
        <end position="104"/>
    </location>
</feature>
<sequence>MAKTLKEKTIWALIWNVLDKVGQQIILFIVGILVARILSSEDYALVGMLSIFTALANIVIESGFSTALIRKNDATSTDYSSVFYFNMGASIVVYLLLFLCAPLIATFFNQPSLTLIARIVFLAIPVNSLSLIQTTILTKQINFKKLTKVNFISLLASGLLSLYMAYTGCGVWTLVVQPVSLAIVRSMLLWIASSWRPVKEFSIQSIKELFAFASNLMLSSIINTGFLNIYSVFIGKIYPLQQLGYYSQGGKMSDMGVTTIYGSIQSATFPIFSSIQDDKERLLRAYRKTIRFTSFLTFPAMIGMVLVGNPFIRIALTDKWANTIPFFQLLCVGGIFTILTAINSNFLKVSGRSDIMLKLEVFKLIVTAIALVCTLDQSVWVMVAGQVVARIVIYLSNVVMVHKCGNYPGWYQIKDITPYLSMSLVLFACLYPLSFIISNLVLLLCTQIILFAIAYIVLNKLLGSAIFDEIMALLFKKKTTQNNQSAE</sequence>
<dbReference type="AlphaFoldDB" id="A0A1M5CZP4"/>
<feature type="transmembrane region" description="Helical" evidence="7">
    <location>
        <begin position="324"/>
        <end position="343"/>
    </location>
</feature>
<proteinExistence type="inferred from homology"/>
<evidence type="ECO:0000313" key="9">
    <source>
        <dbReference type="Proteomes" id="UP000184509"/>
    </source>
</evidence>
<gene>
    <name evidence="8" type="ORF">SAMN05444405_11111</name>
</gene>
<comment type="subcellular location">
    <subcellularLocation>
        <location evidence="1">Cell membrane</location>
        <topology evidence="1">Multi-pass membrane protein</topology>
    </subcellularLocation>
</comment>
<evidence type="ECO:0000256" key="2">
    <source>
        <dbReference type="ARBA" id="ARBA00007430"/>
    </source>
</evidence>
<dbReference type="STRING" id="1297750.SAMN05444405_11111"/>
<dbReference type="Proteomes" id="UP000184509">
    <property type="component" value="Unassembled WGS sequence"/>
</dbReference>
<dbReference type="EMBL" id="FQTV01000011">
    <property type="protein sequence ID" value="SHF60105.1"/>
    <property type="molecule type" value="Genomic_DNA"/>
</dbReference>
<evidence type="ECO:0000256" key="4">
    <source>
        <dbReference type="ARBA" id="ARBA00022692"/>
    </source>
</evidence>
<feature type="transmembrane region" description="Helical" evidence="7">
    <location>
        <begin position="212"/>
        <end position="235"/>
    </location>
</feature>
<feature type="transmembrane region" description="Helical" evidence="7">
    <location>
        <begin position="378"/>
        <end position="395"/>
    </location>
</feature>
<comment type="similarity">
    <text evidence="2">Belongs to the polysaccharide synthase family.</text>
</comment>
<dbReference type="GO" id="GO:0005886">
    <property type="term" value="C:plasma membrane"/>
    <property type="evidence" value="ECO:0007669"/>
    <property type="project" value="UniProtKB-SubCell"/>
</dbReference>
<dbReference type="Pfam" id="PF13440">
    <property type="entry name" value="Polysacc_synt_3"/>
    <property type="match status" value="1"/>
</dbReference>
<dbReference type="RefSeq" id="WP_073402161.1">
    <property type="nucleotide sequence ID" value="NZ_FQTV01000011.1"/>
</dbReference>
<reference evidence="8 9" key="1">
    <citation type="submission" date="2016-11" db="EMBL/GenBank/DDBJ databases">
        <authorList>
            <person name="Jaros S."/>
            <person name="Januszkiewicz K."/>
            <person name="Wedrychowicz H."/>
        </authorList>
    </citation>
    <scope>NUCLEOTIDE SEQUENCE [LARGE SCALE GENOMIC DNA]</scope>
    <source>
        <strain evidence="8 9">DSM 26991</strain>
    </source>
</reference>
<feature type="transmembrane region" description="Helical" evidence="7">
    <location>
        <begin position="255"/>
        <end position="272"/>
    </location>
</feature>
<keyword evidence="3" id="KW-1003">Cell membrane</keyword>
<feature type="transmembrane region" description="Helical" evidence="7">
    <location>
        <begin position="116"/>
        <end position="137"/>
    </location>
</feature>
<dbReference type="PANTHER" id="PTHR30250:SF10">
    <property type="entry name" value="LIPOPOLYSACCHARIDE BIOSYNTHESIS PROTEIN WZXC"/>
    <property type="match status" value="1"/>
</dbReference>
<evidence type="ECO:0000256" key="5">
    <source>
        <dbReference type="ARBA" id="ARBA00022989"/>
    </source>
</evidence>
<feature type="transmembrane region" description="Helical" evidence="7">
    <location>
        <begin position="292"/>
        <end position="312"/>
    </location>
</feature>
<keyword evidence="9" id="KW-1185">Reference proteome</keyword>
<dbReference type="OrthoDB" id="9770347at2"/>
<dbReference type="InterPro" id="IPR050833">
    <property type="entry name" value="Poly_Biosynth_Transport"/>
</dbReference>
<dbReference type="PANTHER" id="PTHR30250">
    <property type="entry name" value="PST FAMILY PREDICTED COLANIC ACID TRANSPORTER"/>
    <property type="match status" value="1"/>
</dbReference>
<evidence type="ECO:0000256" key="3">
    <source>
        <dbReference type="ARBA" id="ARBA00022475"/>
    </source>
</evidence>
<evidence type="ECO:0000256" key="6">
    <source>
        <dbReference type="ARBA" id="ARBA00023136"/>
    </source>
</evidence>
<keyword evidence="4 7" id="KW-0812">Transmembrane</keyword>
<accession>A0A1M5CZP4</accession>
<feature type="transmembrane region" description="Helical" evidence="7">
    <location>
        <begin position="149"/>
        <end position="166"/>
    </location>
</feature>